<sequence>MKKKLGLDIDGVIADSQEVIIEHLNLIFDKNYKRGDFFNFDPARMFGVDRHTVDRLIMERELDIIKRVKPINGAAETIDKLREVFSIHLISARTPSFYHSTLDWLEMHSVKCDNLILLGHHDKRQSCLDEGVILFVEDNKKNAYQINTCGIPVYLFDATYNQGELPESIQRVYNWEELFNYILKDFCLDKAGTSA</sequence>
<evidence type="ECO:0000256" key="3">
    <source>
        <dbReference type="PIRNR" id="PIRNR021362"/>
    </source>
</evidence>
<dbReference type="Proteomes" id="UP000239549">
    <property type="component" value="Unassembled WGS sequence"/>
</dbReference>
<dbReference type="Pfam" id="PF06941">
    <property type="entry name" value="NT5C"/>
    <property type="match status" value="1"/>
</dbReference>
<dbReference type="InterPro" id="IPR023214">
    <property type="entry name" value="HAD_sf"/>
</dbReference>
<reference evidence="6" key="1">
    <citation type="submission" date="2018-02" db="EMBL/GenBank/DDBJ databases">
        <title>Genome sequence of Desulfocucumis palustris strain NAW-5.</title>
        <authorList>
            <person name="Watanabe M."/>
            <person name="Kojima H."/>
            <person name="Fukui M."/>
        </authorList>
    </citation>
    <scope>NUCLEOTIDE SEQUENCE [LARGE SCALE GENOMIC DNA]</scope>
    <source>
        <strain evidence="6">NAW-5</strain>
    </source>
</reference>
<dbReference type="InterPro" id="IPR036412">
    <property type="entry name" value="HAD-like_sf"/>
</dbReference>
<dbReference type="SUPFAM" id="SSF56784">
    <property type="entry name" value="HAD-like"/>
    <property type="match status" value="1"/>
</dbReference>
<accession>A0A2L2XG16</accession>
<dbReference type="EC" id="3.1.3.-" evidence="3"/>
<organism evidence="5 6">
    <name type="scientific">Desulfocucumis palustris</name>
    <dbReference type="NCBI Taxonomy" id="1898651"/>
    <lineage>
        <taxon>Bacteria</taxon>
        <taxon>Bacillati</taxon>
        <taxon>Bacillota</taxon>
        <taxon>Clostridia</taxon>
        <taxon>Eubacteriales</taxon>
        <taxon>Desulfocucumaceae</taxon>
        <taxon>Desulfocucumis</taxon>
    </lineage>
</organism>
<dbReference type="OrthoDB" id="2471595at2"/>
<dbReference type="PANTHER" id="PTHR35134:SF2">
    <property type="entry name" value="NUCLEOTIDASE YQFW-RELATED"/>
    <property type="match status" value="1"/>
</dbReference>
<evidence type="ECO:0000256" key="4">
    <source>
        <dbReference type="PIRSR" id="PIRSR610708-1"/>
    </source>
</evidence>
<dbReference type="InterPro" id="IPR010708">
    <property type="entry name" value="5'(3')-deoxyribonucleotidase"/>
</dbReference>
<keyword evidence="2 3" id="KW-0378">Hydrolase</keyword>
<evidence type="ECO:0000313" key="6">
    <source>
        <dbReference type="Proteomes" id="UP000239549"/>
    </source>
</evidence>
<evidence type="ECO:0000256" key="1">
    <source>
        <dbReference type="ARBA" id="ARBA00009589"/>
    </source>
</evidence>
<evidence type="ECO:0000256" key="2">
    <source>
        <dbReference type="ARBA" id="ARBA00022801"/>
    </source>
</evidence>
<feature type="active site" description="Nucleophile" evidence="4">
    <location>
        <position position="8"/>
    </location>
</feature>
<dbReference type="RefSeq" id="WP_104373095.1">
    <property type="nucleotide sequence ID" value="NZ_BFAV01000155.1"/>
</dbReference>
<dbReference type="EMBL" id="BFAV01000155">
    <property type="protein sequence ID" value="GBF34944.1"/>
    <property type="molecule type" value="Genomic_DNA"/>
</dbReference>
<dbReference type="InterPro" id="IPR009206">
    <property type="entry name" value="Nucleotidase_putative"/>
</dbReference>
<dbReference type="PIRSF" id="PIRSF021362">
    <property type="entry name" value="UCP021362_HAD"/>
    <property type="match status" value="1"/>
</dbReference>
<name>A0A2L2XG16_9FIRM</name>
<comment type="caution">
    <text evidence="5">The sequence shown here is derived from an EMBL/GenBank/DDBJ whole genome shotgun (WGS) entry which is preliminary data.</text>
</comment>
<protein>
    <recommendedName>
        <fullName evidence="3">Nucleotidase</fullName>
        <ecNumber evidence="3">3.1.3.-</ecNumber>
    </recommendedName>
</protein>
<comment type="similarity">
    <text evidence="1 3">Belongs to the 5'(3')-deoxyribonucleotidase family.</text>
</comment>
<dbReference type="AlphaFoldDB" id="A0A2L2XG16"/>
<dbReference type="Gene3D" id="3.40.50.1000">
    <property type="entry name" value="HAD superfamily/HAD-like"/>
    <property type="match status" value="1"/>
</dbReference>
<dbReference type="InterPro" id="IPR052419">
    <property type="entry name" value="5_3-deoxyribonucleotidase-like"/>
</dbReference>
<dbReference type="PANTHER" id="PTHR35134">
    <property type="entry name" value="NUCLEOTIDASE YQFW-RELATED"/>
    <property type="match status" value="1"/>
</dbReference>
<proteinExistence type="inferred from homology"/>
<evidence type="ECO:0000313" key="5">
    <source>
        <dbReference type="EMBL" id="GBF34944.1"/>
    </source>
</evidence>
<feature type="active site" description="Proton donor" evidence="4">
    <location>
        <position position="10"/>
    </location>
</feature>
<keyword evidence="6" id="KW-1185">Reference proteome</keyword>
<dbReference type="GO" id="GO:0008253">
    <property type="term" value="F:5'-nucleotidase activity"/>
    <property type="evidence" value="ECO:0007669"/>
    <property type="project" value="InterPro"/>
</dbReference>
<gene>
    <name evidence="5" type="ORF">DCCM_4064</name>
</gene>
<dbReference type="GO" id="GO:0009264">
    <property type="term" value="P:deoxyribonucleotide catabolic process"/>
    <property type="evidence" value="ECO:0007669"/>
    <property type="project" value="InterPro"/>
</dbReference>